<accession>A0ABW6QZ06</accession>
<keyword evidence="7" id="KW-1185">Reference proteome</keyword>
<keyword evidence="1" id="KW-0805">Transcription regulation</keyword>
<dbReference type="Gene3D" id="1.10.357.10">
    <property type="entry name" value="Tetracycline Repressor, domain 2"/>
    <property type="match status" value="1"/>
</dbReference>
<evidence type="ECO:0000256" key="2">
    <source>
        <dbReference type="ARBA" id="ARBA00023125"/>
    </source>
</evidence>
<proteinExistence type="predicted"/>
<dbReference type="SUPFAM" id="SSF48498">
    <property type="entry name" value="Tetracyclin repressor-like, C-terminal domain"/>
    <property type="match status" value="1"/>
</dbReference>
<dbReference type="Proteomes" id="UP001601948">
    <property type="component" value="Unassembled WGS sequence"/>
</dbReference>
<dbReference type="InterPro" id="IPR050109">
    <property type="entry name" value="HTH-type_TetR-like_transc_reg"/>
</dbReference>
<feature type="domain" description="HTH tetR-type" evidence="5">
    <location>
        <begin position="8"/>
        <end position="68"/>
    </location>
</feature>
<keyword evidence="2 4" id="KW-0238">DNA-binding</keyword>
<keyword evidence="3" id="KW-0804">Transcription</keyword>
<dbReference type="PANTHER" id="PTHR30055:SF234">
    <property type="entry name" value="HTH-TYPE TRANSCRIPTIONAL REGULATOR BETI"/>
    <property type="match status" value="1"/>
</dbReference>
<name>A0ABW6QZ06_9NOCA</name>
<evidence type="ECO:0000256" key="1">
    <source>
        <dbReference type="ARBA" id="ARBA00023015"/>
    </source>
</evidence>
<evidence type="ECO:0000259" key="5">
    <source>
        <dbReference type="PROSITE" id="PS50977"/>
    </source>
</evidence>
<gene>
    <name evidence="6" type="ORF">ACFYV7_27125</name>
</gene>
<feature type="DNA-binding region" description="H-T-H motif" evidence="4">
    <location>
        <begin position="31"/>
        <end position="50"/>
    </location>
</feature>
<evidence type="ECO:0000256" key="3">
    <source>
        <dbReference type="ARBA" id="ARBA00023163"/>
    </source>
</evidence>
<dbReference type="PANTHER" id="PTHR30055">
    <property type="entry name" value="HTH-TYPE TRANSCRIPTIONAL REGULATOR RUTR"/>
    <property type="match status" value="1"/>
</dbReference>
<dbReference type="EMBL" id="JBIAPI010000007">
    <property type="protein sequence ID" value="MFF3226497.1"/>
    <property type="molecule type" value="Genomic_DNA"/>
</dbReference>
<evidence type="ECO:0000313" key="7">
    <source>
        <dbReference type="Proteomes" id="UP001601948"/>
    </source>
</evidence>
<comment type="caution">
    <text evidence="6">The sequence shown here is derived from an EMBL/GenBank/DDBJ whole genome shotgun (WGS) entry which is preliminary data.</text>
</comment>
<dbReference type="InterPro" id="IPR001647">
    <property type="entry name" value="HTH_TetR"/>
</dbReference>
<sequence>MPKLVDHDVRRREITTAVRNVMARGGLEAATFQSVAAEAGISVRLVQYYFGTKREFLLATHRAVLEDAANRFGQRLAALGADADPRDALRIILTELIPLDEPRRQDTIVLDAFFAAALTSGDSFAMTDAIGGFRPLVDVIAHYLRQFRRIAPTTPAPPIDLDAHLIAFTLVGLTQSALDPTTATSAPALLERLFDRMLGPAPEDPAPRTDERVRWGLDV</sequence>
<evidence type="ECO:0000256" key="4">
    <source>
        <dbReference type="PROSITE-ProRule" id="PRU00335"/>
    </source>
</evidence>
<reference evidence="6 7" key="1">
    <citation type="submission" date="2024-10" db="EMBL/GenBank/DDBJ databases">
        <title>The Natural Products Discovery Center: Release of the First 8490 Sequenced Strains for Exploring Actinobacteria Biosynthetic Diversity.</title>
        <authorList>
            <person name="Kalkreuter E."/>
            <person name="Kautsar S.A."/>
            <person name="Yang D."/>
            <person name="Bader C.D."/>
            <person name="Teijaro C.N."/>
            <person name="Fluegel L."/>
            <person name="Davis C.M."/>
            <person name="Simpson J.R."/>
            <person name="Lauterbach L."/>
            <person name="Steele A.D."/>
            <person name="Gui C."/>
            <person name="Meng S."/>
            <person name="Li G."/>
            <person name="Viehrig K."/>
            <person name="Ye F."/>
            <person name="Su P."/>
            <person name="Kiefer A.F."/>
            <person name="Nichols A."/>
            <person name="Cepeda A.J."/>
            <person name="Yan W."/>
            <person name="Fan B."/>
            <person name="Jiang Y."/>
            <person name="Adhikari A."/>
            <person name="Zheng C.-J."/>
            <person name="Schuster L."/>
            <person name="Cowan T.M."/>
            <person name="Smanski M.J."/>
            <person name="Chevrette M.G."/>
            <person name="De Carvalho L.P.S."/>
            <person name="Shen B."/>
        </authorList>
    </citation>
    <scope>NUCLEOTIDE SEQUENCE [LARGE SCALE GENOMIC DNA]</scope>
    <source>
        <strain evidence="6 7">NPDC003040</strain>
    </source>
</reference>
<dbReference type="Pfam" id="PF00440">
    <property type="entry name" value="TetR_N"/>
    <property type="match status" value="1"/>
</dbReference>
<protein>
    <submittedName>
        <fullName evidence="6">TetR/AcrR family transcriptional regulator</fullName>
    </submittedName>
</protein>
<dbReference type="RefSeq" id="WP_387721739.1">
    <property type="nucleotide sequence ID" value="NZ_JBIAPI010000007.1"/>
</dbReference>
<organism evidence="6 7">
    <name type="scientific">Nocardia suismassiliense</name>
    <dbReference type="NCBI Taxonomy" id="2077092"/>
    <lineage>
        <taxon>Bacteria</taxon>
        <taxon>Bacillati</taxon>
        <taxon>Actinomycetota</taxon>
        <taxon>Actinomycetes</taxon>
        <taxon>Mycobacteriales</taxon>
        <taxon>Nocardiaceae</taxon>
        <taxon>Nocardia</taxon>
    </lineage>
</organism>
<dbReference type="SUPFAM" id="SSF46689">
    <property type="entry name" value="Homeodomain-like"/>
    <property type="match status" value="1"/>
</dbReference>
<dbReference type="InterPro" id="IPR009057">
    <property type="entry name" value="Homeodomain-like_sf"/>
</dbReference>
<dbReference type="InterPro" id="IPR036271">
    <property type="entry name" value="Tet_transcr_reg_TetR-rel_C_sf"/>
</dbReference>
<dbReference type="PROSITE" id="PS50977">
    <property type="entry name" value="HTH_TETR_2"/>
    <property type="match status" value="1"/>
</dbReference>
<evidence type="ECO:0000313" key="6">
    <source>
        <dbReference type="EMBL" id="MFF3226497.1"/>
    </source>
</evidence>